<dbReference type="PANTHER" id="PTHR21319">
    <property type="entry name" value="RING FINGER AND CHY ZINC FINGER DOMAIN-CONTAINING PROTEIN 1"/>
    <property type="match status" value="1"/>
</dbReference>
<dbReference type="SMART" id="SM00184">
    <property type="entry name" value="RING"/>
    <property type="match status" value="1"/>
</dbReference>
<dbReference type="Pfam" id="PF05495">
    <property type="entry name" value="zf-CHY"/>
    <property type="match status" value="1"/>
</dbReference>
<evidence type="ECO:0000256" key="1">
    <source>
        <dbReference type="ARBA" id="ARBA00022598"/>
    </source>
</evidence>
<reference evidence="10" key="1">
    <citation type="submission" date="2023-08" db="EMBL/GenBank/DDBJ databases">
        <title>A de novo genome assembly of Solanum verrucosum Schlechtendal, a Mexican diploid species geographically isolated from the other diploid A-genome species in potato relatives.</title>
        <authorList>
            <person name="Hosaka K."/>
        </authorList>
    </citation>
    <scope>NUCLEOTIDE SEQUENCE</scope>
    <source>
        <tissue evidence="10">Young leaves</tissue>
    </source>
</reference>
<dbReference type="PROSITE" id="PS50089">
    <property type="entry name" value="ZF_RING_2"/>
    <property type="match status" value="1"/>
</dbReference>
<evidence type="ECO:0008006" key="12">
    <source>
        <dbReference type="Google" id="ProtNLM"/>
    </source>
</evidence>
<organism evidence="10 11">
    <name type="scientific">Solanum verrucosum</name>
    <dbReference type="NCBI Taxonomy" id="315347"/>
    <lineage>
        <taxon>Eukaryota</taxon>
        <taxon>Viridiplantae</taxon>
        <taxon>Streptophyta</taxon>
        <taxon>Embryophyta</taxon>
        <taxon>Tracheophyta</taxon>
        <taxon>Spermatophyta</taxon>
        <taxon>Magnoliopsida</taxon>
        <taxon>eudicotyledons</taxon>
        <taxon>Gunneridae</taxon>
        <taxon>Pentapetalae</taxon>
        <taxon>asterids</taxon>
        <taxon>lamiids</taxon>
        <taxon>Solanales</taxon>
        <taxon>Solanaceae</taxon>
        <taxon>Solanoideae</taxon>
        <taxon>Solaneae</taxon>
        <taxon>Solanum</taxon>
    </lineage>
</organism>
<dbReference type="Gene3D" id="1.20.120.520">
    <property type="entry name" value="nmb1532 protein domain like"/>
    <property type="match status" value="2"/>
</dbReference>
<feature type="domain" description="CHY-type" evidence="8">
    <location>
        <begin position="1033"/>
        <end position="1102"/>
    </location>
</feature>
<dbReference type="Gene3D" id="3.30.40.10">
    <property type="entry name" value="Zinc/RING finger domain, C3HC4 (zinc finger)"/>
    <property type="match status" value="1"/>
</dbReference>
<dbReference type="InterPro" id="IPR037275">
    <property type="entry name" value="Znf_CTCHY_sf"/>
</dbReference>
<dbReference type="SUPFAM" id="SSF57850">
    <property type="entry name" value="RING/U-box"/>
    <property type="match status" value="1"/>
</dbReference>
<dbReference type="SUPFAM" id="SSF161245">
    <property type="entry name" value="Zinc hairpin stack"/>
    <property type="match status" value="1"/>
</dbReference>
<dbReference type="InterPro" id="IPR012312">
    <property type="entry name" value="Hemerythrin-like"/>
</dbReference>
<dbReference type="EMBL" id="CP133617">
    <property type="protein sequence ID" value="WMV35372.1"/>
    <property type="molecule type" value="Genomic_DNA"/>
</dbReference>
<dbReference type="PANTHER" id="PTHR21319:SF40">
    <property type="match status" value="1"/>
</dbReference>
<feature type="region of interest" description="Disordered" evidence="6">
    <location>
        <begin position="522"/>
        <end position="546"/>
    </location>
</feature>
<sequence>MGGKEDDDDTLALPSCSASVVVDDFVKLLVDSPILFFVLSHKAVEIELDQIRCVAVEALDSGGEVVDQLCKRLHFLKIVYKYHCVAEDEVLFQALDAQVKNVVFTYSLEHNSIDVLFSSIFDCLDRLQKEKEGVSVLFNELTCSIGTIQTTISQHMLKEEEQIFPLMMEKFSSEEQARLVWQYLCSVPLMILEDFMPWLTASLSSHEKTYFLNFIHIVLPEEKLIQEVFISWLDDNKEESSRSCIKDGKGAKFHYGKANMKYIFEMDVLLVQCKEMQHQKASEEHNPIDGFHIWHAAITRDLRVIMEELYQLRSSLCVSTLLSVITQLKFFADVFTFYSNALDQIYYPLVDQLNTDALSTFHEQFIERSQIEELQRLLYYKLHGEIQIKVFVDMLCQEVELFVGRMNKKLQFLETEVFVFIRETCSHELQLWLLYMSLHMLPLGLLKCMIIWFSAHLSEDESKMMLNNIKLESAVVNKSFATLLYEWVRMGYSGKISVEKFRKDLEEMFSSRSYLFEKWSKNSGSSSSHSEMQSPDRPYHPSTLDNLGKHDTPYSNGINLRIFFSDSLNDLFCLPETAVDGMRLSSLDVKPIDFFHFFHKALKKDLQYALSLSVKLAEDVGLLAEFERHFHHVRFLYQLHSKSEDEIAFPALESKGQLQNVSHSYGIDHKLEVEQFDRISIILNEITSLQGYVDMIDSNKLKYKRLCLNLHDTCISMHKTLTDHIYREEVELWPLFKEHFSVEEQEKIIGDMLGRTNAENLQEMIPWLMASLTPEEQHGIVSIWRKVTKNTKFFEWLGEWWEGIKRDESVNAEKGSKLSLALAVDPLEVVSTYLSRDDFRSSSVCHEKGENFSSTESADHDLDQSGLFTADKSQNAKGNKNVNRAIDITQHSTDVDKKRCNDTTDIANKKETTCQDIKLYEQSKQKDHKEHHLMLTQDKLVDAIRRVSGDSSLDSVKKSHLMQSLLMRQIHFQLLSFDLFLGKKPYMWLLLDQDWQLWHQSERTGKLEKSHSEVATAKDKEKITGQCPSFHDKTESVFGCKHYKRNCKLLAPCCNELFPCVRCHDEITDHCLDRKSITQMMCMKCLKMQPICPSCLTLTCNNFSMAKYYCRICKVFDDDRQIYHCPFCNLCRVGEGLGVKVFHCMTCNACLLSKSLSIHTCRENCLEDNCPICHEDIFTSATPVKQLPCGHFMHSTCFQDYTFTHYTCPICSKTIGDVKVLFEMLDAFLSEEKIPEEYAGQIQVTYRLYYAMIVRREELLPSTGTIISAHIVVHTIQGLYDLNSGLQD</sequence>
<accession>A0AAF0R7T7</accession>
<protein>
    <recommendedName>
        <fullName evidence="12">Zinc finger protein</fullName>
    </recommendedName>
</protein>
<dbReference type="SUPFAM" id="SSF161219">
    <property type="entry name" value="CHY zinc finger-like"/>
    <property type="match status" value="1"/>
</dbReference>
<dbReference type="InterPro" id="IPR017921">
    <property type="entry name" value="Znf_CTCHY"/>
</dbReference>
<dbReference type="Pfam" id="PF01814">
    <property type="entry name" value="Hemerythrin"/>
    <property type="match status" value="1"/>
</dbReference>
<evidence type="ECO:0000313" key="10">
    <source>
        <dbReference type="EMBL" id="WMV35372.1"/>
    </source>
</evidence>
<dbReference type="Pfam" id="PF13639">
    <property type="entry name" value="zf-RING_2"/>
    <property type="match status" value="1"/>
</dbReference>
<dbReference type="InterPro" id="IPR013083">
    <property type="entry name" value="Znf_RING/FYVE/PHD"/>
</dbReference>
<evidence type="ECO:0000256" key="4">
    <source>
        <dbReference type="ARBA" id="ARBA00022833"/>
    </source>
</evidence>
<dbReference type="GO" id="GO:0006879">
    <property type="term" value="P:intracellular iron ion homeostasis"/>
    <property type="evidence" value="ECO:0007669"/>
    <property type="project" value="UniProtKB-ARBA"/>
</dbReference>
<evidence type="ECO:0000256" key="5">
    <source>
        <dbReference type="PROSITE-ProRule" id="PRU00601"/>
    </source>
</evidence>
<dbReference type="GO" id="GO:0016567">
    <property type="term" value="P:protein ubiquitination"/>
    <property type="evidence" value="ECO:0007669"/>
    <property type="project" value="TreeGrafter"/>
</dbReference>
<dbReference type="InterPro" id="IPR001841">
    <property type="entry name" value="Znf_RING"/>
</dbReference>
<name>A0AAF0R7T7_SOLVR</name>
<evidence type="ECO:0000259" key="9">
    <source>
        <dbReference type="PROSITE" id="PS51270"/>
    </source>
</evidence>
<dbReference type="FunFam" id="3.30.40.10:FF:000208">
    <property type="entry name" value="Zinc finger protein-related isoform 1"/>
    <property type="match status" value="1"/>
</dbReference>
<proteinExistence type="predicted"/>
<evidence type="ECO:0000256" key="2">
    <source>
        <dbReference type="ARBA" id="ARBA00022723"/>
    </source>
</evidence>
<evidence type="ECO:0000256" key="6">
    <source>
        <dbReference type="SAM" id="MobiDB-lite"/>
    </source>
</evidence>
<feature type="domain" description="CTCHY-type" evidence="9">
    <location>
        <begin position="1105"/>
        <end position="1169"/>
    </location>
</feature>
<dbReference type="CDD" id="cd16464">
    <property type="entry name" value="RING-H2_Pirh2-like"/>
    <property type="match status" value="1"/>
</dbReference>
<keyword evidence="3 5" id="KW-0863">Zinc-finger</keyword>
<dbReference type="InterPro" id="IPR037274">
    <property type="entry name" value="Znf_CHY_sf"/>
</dbReference>
<feature type="domain" description="RING-type" evidence="7">
    <location>
        <begin position="1170"/>
        <end position="1212"/>
    </location>
</feature>
<gene>
    <name evidence="10" type="ORF">MTR67_028757</name>
</gene>
<dbReference type="PROSITE" id="PS51270">
    <property type="entry name" value="ZF_CTCHY"/>
    <property type="match status" value="1"/>
</dbReference>
<evidence type="ECO:0000259" key="7">
    <source>
        <dbReference type="PROSITE" id="PS50089"/>
    </source>
</evidence>
<keyword evidence="4" id="KW-0862">Zinc</keyword>
<dbReference type="GO" id="GO:0006511">
    <property type="term" value="P:ubiquitin-dependent protein catabolic process"/>
    <property type="evidence" value="ECO:0007669"/>
    <property type="project" value="TreeGrafter"/>
</dbReference>
<dbReference type="GO" id="GO:0005634">
    <property type="term" value="C:nucleus"/>
    <property type="evidence" value="ECO:0007669"/>
    <property type="project" value="TreeGrafter"/>
</dbReference>
<dbReference type="Proteomes" id="UP001234989">
    <property type="component" value="Chromosome 6"/>
</dbReference>
<keyword evidence="2" id="KW-0479">Metal-binding</keyword>
<feature type="compositionally biased region" description="Low complexity" evidence="6">
    <location>
        <begin position="522"/>
        <end position="533"/>
    </location>
</feature>
<keyword evidence="1" id="KW-0436">Ligase</keyword>
<dbReference type="CDD" id="cd12108">
    <property type="entry name" value="Hr-like"/>
    <property type="match status" value="2"/>
</dbReference>
<dbReference type="GO" id="GO:0016874">
    <property type="term" value="F:ligase activity"/>
    <property type="evidence" value="ECO:0007669"/>
    <property type="project" value="UniProtKB-KW"/>
</dbReference>
<keyword evidence="11" id="KW-1185">Reference proteome</keyword>
<evidence type="ECO:0000256" key="3">
    <source>
        <dbReference type="ARBA" id="ARBA00022771"/>
    </source>
</evidence>
<dbReference type="PROSITE" id="PS51266">
    <property type="entry name" value="ZF_CHY"/>
    <property type="match status" value="1"/>
</dbReference>
<dbReference type="GO" id="GO:0008270">
    <property type="term" value="F:zinc ion binding"/>
    <property type="evidence" value="ECO:0007669"/>
    <property type="project" value="UniProtKB-KW"/>
</dbReference>
<dbReference type="InterPro" id="IPR008913">
    <property type="entry name" value="Znf_CHY"/>
</dbReference>
<evidence type="ECO:0000259" key="8">
    <source>
        <dbReference type="PROSITE" id="PS51266"/>
    </source>
</evidence>
<dbReference type="GO" id="GO:0061630">
    <property type="term" value="F:ubiquitin protein ligase activity"/>
    <property type="evidence" value="ECO:0007669"/>
    <property type="project" value="UniProtKB-ARBA"/>
</dbReference>
<evidence type="ECO:0000313" key="11">
    <source>
        <dbReference type="Proteomes" id="UP001234989"/>
    </source>
</evidence>